<comment type="caution">
    <text evidence="2">The sequence shown here is derived from an EMBL/GenBank/DDBJ whole genome shotgun (WGS) entry which is preliminary data.</text>
</comment>
<dbReference type="EMBL" id="AJIL01000032">
    <property type="protein sequence ID" value="KNF01044.1"/>
    <property type="molecule type" value="Genomic_DNA"/>
</dbReference>
<dbReference type="AlphaFoldDB" id="A0A0L0VP42"/>
<dbReference type="Proteomes" id="UP000054564">
    <property type="component" value="Unassembled WGS sequence"/>
</dbReference>
<name>A0A0L0VP42_9BASI</name>
<accession>A0A0L0VP42</accession>
<evidence type="ECO:0000256" key="1">
    <source>
        <dbReference type="SAM" id="MobiDB-lite"/>
    </source>
</evidence>
<sequence>MGPTIVRTWWTIRRRTDGKRSKADDAPYRRRSASPNPPLNTSECDGWERNLSTVSPHQRSHCQGFKLRCVLPTPAVAFRAKIDFKPALSANDIIPSTGAALNAPEQILGAFHEALPPMARNHPKTRGPLCDEGTTFILKVTEELSVHSSGEGLVSTPCKKLQDLKSSNTDFGQVLMIIQTQARRRPNEIKHINDRIKVSSSNEAGTSTKNHWLVIAHTSRPKTLIKRVGVLDQSKAIAAD</sequence>
<feature type="compositionally biased region" description="Basic and acidic residues" evidence="1">
    <location>
        <begin position="16"/>
        <end position="28"/>
    </location>
</feature>
<organism evidence="2 3">
    <name type="scientific">Puccinia striiformis f. sp. tritici PST-78</name>
    <dbReference type="NCBI Taxonomy" id="1165861"/>
    <lineage>
        <taxon>Eukaryota</taxon>
        <taxon>Fungi</taxon>
        <taxon>Dikarya</taxon>
        <taxon>Basidiomycota</taxon>
        <taxon>Pucciniomycotina</taxon>
        <taxon>Pucciniomycetes</taxon>
        <taxon>Pucciniales</taxon>
        <taxon>Pucciniaceae</taxon>
        <taxon>Puccinia</taxon>
    </lineage>
</organism>
<evidence type="ECO:0000313" key="2">
    <source>
        <dbReference type="EMBL" id="KNF01044.1"/>
    </source>
</evidence>
<proteinExistence type="predicted"/>
<feature type="region of interest" description="Disordered" evidence="1">
    <location>
        <begin position="16"/>
        <end position="45"/>
    </location>
</feature>
<gene>
    <name evidence="2" type="ORF">PSTG_05675</name>
</gene>
<keyword evidence="3" id="KW-1185">Reference proteome</keyword>
<protein>
    <submittedName>
        <fullName evidence="2">Uncharacterized protein</fullName>
    </submittedName>
</protein>
<evidence type="ECO:0000313" key="3">
    <source>
        <dbReference type="Proteomes" id="UP000054564"/>
    </source>
</evidence>
<reference evidence="3" key="1">
    <citation type="submission" date="2014-03" db="EMBL/GenBank/DDBJ databases">
        <title>The Genome Sequence of Puccinia striiformis f. sp. tritici PST-78.</title>
        <authorList>
            <consortium name="The Broad Institute Genome Sequencing Platform"/>
            <person name="Cuomo C."/>
            <person name="Hulbert S."/>
            <person name="Chen X."/>
            <person name="Walker B."/>
            <person name="Young S.K."/>
            <person name="Zeng Q."/>
            <person name="Gargeya S."/>
            <person name="Fitzgerald M."/>
            <person name="Haas B."/>
            <person name="Abouelleil A."/>
            <person name="Alvarado L."/>
            <person name="Arachchi H.M."/>
            <person name="Berlin A.M."/>
            <person name="Chapman S.B."/>
            <person name="Goldberg J."/>
            <person name="Griggs A."/>
            <person name="Gujja S."/>
            <person name="Hansen M."/>
            <person name="Howarth C."/>
            <person name="Imamovic A."/>
            <person name="Larimer J."/>
            <person name="McCowan C."/>
            <person name="Montmayeur A."/>
            <person name="Murphy C."/>
            <person name="Neiman D."/>
            <person name="Pearson M."/>
            <person name="Priest M."/>
            <person name="Roberts A."/>
            <person name="Saif S."/>
            <person name="Shea T."/>
            <person name="Sisk P."/>
            <person name="Sykes S."/>
            <person name="Wortman J."/>
            <person name="Nusbaum C."/>
            <person name="Birren B."/>
        </authorList>
    </citation>
    <scope>NUCLEOTIDE SEQUENCE [LARGE SCALE GENOMIC DNA]</scope>
    <source>
        <strain evidence="3">race PST-78</strain>
    </source>
</reference>